<keyword evidence="2" id="KW-1133">Transmembrane helix</keyword>
<keyword evidence="2" id="KW-0472">Membrane</keyword>
<keyword evidence="5" id="KW-1185">Reference proteome</keyword>
<feature type="domain" description="Cell envelope-related transcriptional attenuator" evidence="3">
    <location>
        <begin position="91"/>
        <end position="248"/>
    </location>
</feature>
<sequence>MSKNNYSEREPVRKKKKRKKMKWLIALEVLVILLLIAFVYIYIKIDRIPKAELNTNNVATNNTDLSGLDGYRNIAIFGVDSRANDLKENTRSDSIMIASINRKTKDVKLVSLFRDTYVNVPGHGYTKLTHAYAYGGPELALSTINKNFDLNIKEFVTVNFSAVSNVIDELGGITLDITDAELKYVNGYTKDLNRINKTNSPYLKSAGTQTVNGTQATAYSRVRYTAGGDFKRAERQRTVVNKILEKAKKTNVVTLSNVMDEMIPQIYTSLDTLDILNLSKDVFFYSIKEQQGFPFENGATTYKGVSYVFPKSLTNNVSELHKFLFGTEDYKPSSTVQSYSNDIAAIYK</sequence>
<dbReference type="KEGG" id="ahb:bsdtb5_10840"/>
<gene>
    <name evidence="4" type="ORF">bsdtb5_10840</name>
</gene>
<evidence type="ECO:0000256" key="2">
    <source>
        <dbReference type="SAM" id="Phobius"/>
    </source>
</evidence>
<comment type="similarity">
    <text evidence="1">Belongs to the LytR/CpsA/Psr (LCP) family.</text>
</comment>
<dbReference type="AlphaFoldDB" id="A0A7R7EJD0"/>
<dbReference type="Gene3D" id="3.40.630.190">
    <property type="entry name" value="LCP protein"/>
    <property type="match status" value="1"/>
</dbReference>
<reference evidence="4 5" key="1">
    <citation type="submission" date="2020-11" db="EMBL/GenBank/DDBJ databases">
        <title>Draft genome sequencing of a Lachnospiraceae strain isolated from anoxic soil subjected to BSD treatment.</title>
        <authorList>
            <person name="Uek A."/>
            <person name="Tonouchi A."/>
        </authorList>
    </citation>
    <scope>NUCLEOTIDE SEQUENCE [LARGE SCALE GENOMIC DNA]</scope>
    <source>
        <strain evidence="4 5">TB5</strain>
    </source>
</reference>
<dbReference type="Proteomes" id="UP000595897">
    <property type="component" value="Chromosome"/>
</dbReference>
<dbReference type="InterPro" id="IPR050922">
    <property type="entry name" value="LytR/CpsA/Psr_CW_biosynth"/>
</dbReference>
<dbReference type="EMBL" id="AP024169">
    <property type="protein sequence ID" value="BCN29789.1"/>
    <property type="molecule type" value="Genomic_DNA"/>
</dbReference>
<dbReference type="PANTHER" id="PTHR33392">
    <property type="entry name" value="POLYISOPRENYL-TEICHOIC ACID--PEPTIDOGLYCAN TEICHOIC ACID TRANSFERASE TAGU"/>
    <property type="match status" value="1"/>
</dbReference>
<evidence type="ECO:0000313" key="4">
    <source>
        <dbReference type="EMBL" id="BCN29789.1"/>
    </source>
</evidence>
<accession>A0A7R7EJD0</accession>
<dbReference type="PANTHER" id="PTHR33392:SF6">
    <property type="entry name" value="POLYISOPRENYL-TEICHOIC ACID--PEPTIDOGLYCAN TEICHOIC ACID TRANSFERASE TAGU"/>
    <property type="match status" value="1"/>
</dbReference>
<protein>
    <submittedName>
        <fullName evidence="4">LytR family transcriptional regulator</fullName>
    </submittedName>
</protein>
<dbReference type="RefSeq" id="WP_271715049.1">
    <property type="nucleotide sequence ID" value="NZ_AP024169.1"/>
</dbReference>
<dbReference type="InterPro" id="IPR004474">
    <property type="entry name" value="LytR_CpsA_psr"/>
</dbReference>
<evidence type="ECO:0000256" key="1">
    <source>
        <dbReference type="ARBA" id="ARBA00006068"/>
    </source>
</evidence>
<name>A0A7R7EJD0_9FIRM</name>
<organism evidence="4 5">
    <name type="scientific">Anaeromicropila herbilytica</name>
    <dbReference type="NCBI Taxonomy" id="2785025"/>
    <lineage>
        <taxon>Bacteria</taxon>
        <taxon>Bacillati</taxon>
        <taxon>Bacillota</taxon>
        <taxon>Clostridia</taxon>
        <taxon>Lachnospirales</taxon>
        <taxon>Lachnospiraceae</taxon>
        <taxon>Anaeromicropila</taxon>
    </lineage>
</organism>
<feature type="transmembrane region" description="Helical" evidence="2">
    <location>
        <begin position="21"/>
        <end position="43"/>
    </location>
</feature>
<proteinExistence type="inferred from homology"/>
<evidence type="ECO:0000313" key="5">
    <source>
        <dbReference type="Proteomes" id="UP000595897"/>
    </source>
</evidence>
<keyword evidence="2" id="KW-0812">Transmembrane</keyword>
<dbReference type="NCBIfam" id="TIGR00350">
    <property type="entry name" value="lytR_cpsA_psr"/>
    <property type="match status" value="1"/>
</dbReference>
<dbReference type="Pfam" id="PF03816">
    <property type="entry name" value="LytR_cpsA_psr"/>
    <property type="match status" value="1"/>
</dbReference>
<evidence type="ECO:0000259" key="3">
    <source>
        <dbReference type="Pfam" id="PF03816"/>
    </source>
</evidence>